<dbReference type="Proteomes" id="UP000198430">
    <property type="component" value="Unassembled WGS sequence"/>
</dbReference>
<dbReference type="EMBL" id="BCMH01000005">
    <property type="protein sequence ID" value="GAX03400.1"/>
    <property type="molecule type" value="Genomic_DNA"/>
</dbReference>
<reference evidence="2 3" key="1">
    <citation type="submission" date="2015-11" db="EMBL/GenBank/DDBJ databases">
        <title>Draft genome sequences of new species of the genus Lactobacillus isolated from orchardgrass silage.</title>
        <authorList>
            <person name="Tohno M."/>
            <person name="Tanizawa Y."/>
            <person name="Arita M."/>
        </authorList>
    </citation>
    <scope>NUCLEOTIDE SEQUENCE [LARGE SCALE GENOMIC DNA]</scope>
    <source>
        <strain evidence="2 3">IWT140</strain>
    </source>
</reference>
<feature type="compositionally biased region" description="Basic residues" evidence="1">
    <location>
        <begin position="34"/>
        <end position="43"/>
    </location>
</feature>
<organism evidence="2 3">
    <name type="scientific">Secundilactobacillus pentosiphilus</name>
    <dbReference type="NCBI Taxonomy" id="1714682"/>
    <lineage>
        <taxon>Bacteria</taxon>
        <taxon>Bacillati</taxon>
        <taxon>Bacillota</taxon>
        <taxon>Bacilli</taxon>
        <taxon>Lactobacillales</taxon>
        <taxon>Lactobacillaceae</taxon>
        <taxon>Secundilactobacillus</taxon>
    </lineage>
</organism>
<sequence>MKQLIKVVLPLAVLGLLGGCGSQTKSHSDSAKTKTAKVTKKAANHVSSTSESTSGKPASSVDSAAQSGKASGSAEENTASAPQQTKTSQAKTNTNNGSKTAVTKAHPAVTQQSVASRISQSLSSQYKPQDLAFQFSQSGSGTYTVQVQENHQSANMQAKGADPSTSPTIAWFKTNASGQLLKSVDGGVTYAVVGNAY</sequence>
<feature type="compositionally biased region" description="Polar residues" evidence="1">
    <location>
        <begin position="45"/>
        <end position="62"/>
    </location>
</feature>
<protein>
    <recommendedName>
        <fullName evidence="4">Lipoprotein</fullName>
    </recommendedName>
</protein>
<dbReference type="AlphaFoldDB" id="A0A1Z5INT1"/>
<evidence type="ECO:0000313" key="3">
    <source>
        <dbReference type="Proteomes" id="UP000198430"/>
    </source>
</evidence>
<proteinExistence type="predicted"/>
<evidence type="ECO:0000313" key="2">
    <source>
        <dbReference type="EMBL" id="GAX03400.1"/>
    </source>
</evidence>
<comment type="caution">
    <text evidence="2">The sequence shown here is derived from an EMBL/GenBank/DDBJ whole genome shotgun (WGS) entry which is preliminary data.</text>
</comment>
<accession>A0A1Z5INT1</accession>
<evidence type="ECO:0000256" key="1">
    <source>
        <dbReference type="SAM" id="MobiDB-lite"/>
    </source>
</evidence>
<feature type="region of interest" description="Disordered" evidence="1">
    <location>
        <begin position="21"/>
        <end position="116"/>
    </location>
</feature>
<dbReference type="PROSITE" id="PS51257">
    <property type="entry name" value="PROKAR_LIPOPROTEIN"/>
    <property type="match status" value="1"/>
</dbReference>
<evidence type="ECO:0008006" key="4">
    <source>
        <dbReference type="Google" id="ProtNLM"/>
    </source>
</evidence>
<dbReference type="RefSeq" id="WP_089088374.1">
    <property type="nucleotide sequence ID" value="NZ_BCMH01000005.1"/>
</dbReference>
<name>A0A1Z5INT1_9LACO</name>
<feature type="compositionally biased region" description="Polar residues" evidence="1">
    <location>
        <begin position="75"/>
        <end position="101"/>
    </location>
</feature>
<gene>
    <name evidence="2" type="ORF">IWT140_01003</name>
</gene>
<keyword evidence="3" id="KW-1185">Reference proteome</keyword>
<feature type="compositionally biased region" description="Low complexity" evidence="1">
    <location>
        <begin position="63"/>
        <end position="74"/>
    </location>
</feature>